<comment type="similarity">
    <text evidence="1">Belongs to the LytR/CpsA/Psr (LCP) family.</text>
</comment>
<keyword evidence="3" id="KW-0812">Transmembrane</keyword>
<evidence type="ECO:0000256" key="1">
    <source>
        <dbReference type="ARBA" id="ARBA00006068"/>
    </source>
</evidence>
<evidence type="ECO:0000313" key="6">
    <source>
        <dbReference type="Proteomes" id="UP000285317"/>
    </source>
</evidence>
<dbReference type="KEGG" id="rfs:C1I64_00580"/>
<feature type="compositionally biased region" description="Low complexity" evidence="2">
    <location>
        <begin position="360"/>
        <end position="394"/>
    </location>
</feature>
<dbReference type="InterPro" id="IPR050922">
    <property type="entry name" value="LytR/CpsA/Psr_CW_biosynth"/>
</dbReference>
<reference evidence="5 6" key="1">
    <citation type="submission" date="2018-03" db="EMBL/GenBank/DDBJ databases">
        <title>Bacteriophage NCPPB3778 and a type I-E CRISPR drive the evolution of the US Biological Select Agent, Rathayibacter toxicus.</title>
        <authorList>
            <person name="Davis E.W.II."/>
            <person name="Tabima J.F."/>
            <person name="Weisberg A.J."/>
            <person name="Dantas Lopes L."/>
            <person name="Wiseman M.S."/>
            <person name="Wiseman M.S."/>
            <person name="Pupko T."/>
            <person name="Belcher M.S."/>
            <person name="Sechler A.J."/>
            <person name="Tancos M.A."/>
            <person name="Schroeder B.K."/>
            <person name="Murray T.D."/>
            <person name="Luster D.G."/>
            <person name="Schneider W.L."/>
            <person name="Rogers E."/>
            <person name="Andreote F.D."/>
            <person name="Grunwald N.J."/>
            <person name="Putnam M.L."/>
            <person name="Chang J.H."/>
        </authorList>
    </citation>
    <scope>NUCLEOTIDE SEQUENCE [LARGE SCALE GENOMIC DNA]</scope>
    <source>
        <strain evidence="5 6">DSM 15932</strain>
    </source>
</reference>
<accession>A0A3Q9UXC5</accession>
<evidence type="ECO:0000256" key="2">
    <source>
        <dbReference type="SAM" id="MobiDB-lite"/>
    </source>
</evidence>
<evidence type="ECO:0000313" key="5">
    <source>
        <dbReference type="EMBL" id="AZZ50699.1"/>
    </source>
</evidence>
<protein>
    <recommendedName>
        <fullName evidence="4">Cell envelope-related transcriptional attenuator domain-containing protein</fullName>
    </recommendedName>
</protein>
<dbReference type="RefSeq" id="WP_127885894.1">
    <property type="nucleotide sequence ID" value="NZ_CP028137.1"/>
</dbReference>
<feature type="domain" description="Cell envelope-related transcriptional attenuator" evidence="4">
    <location>
        <begin position="109"/>
        <end position="265"/>
    </location>
</feature>
<name>A0A3Q9UXC5_9MICO</name>
<dbReference type="Pfam" id="PF03816">
    <property type="entry name" value="LytR_cpsA_psr"/>
    <property type="match status" value="1"/>
</dbReference>
<dbReference type="Proteomes" id="UP000285317">
    <property type="component" value="Chromosome"/>
</dbReference>
<dbReference type="EMBL" id="CP028137">
    <property type="protein sequence ID" value="AZZ50699.1"/>
    <property type="molecule type" value="Genomic_DNA"/>
</dbReference>
<evidence type="ECO:0000256" key="3">
    <source>
        <dbReference type="SAM" id="Phobius"/>
    </source>
</evidence>
<keyword evidence="3" id="KW-0472">Membrane</keyword>
<dbReference type="InterPro" id="IPR004474">
    <property type="entry name" value="LytR_CpsA_psr"/>
</dbReference>
<sequence>MTDPVVSRRTAARHGRLRPRSGLRFAGRILAACVGVGVLSTISIVVIALSMIAGSARPSVDLGIGSTDAGSAIPEIGAIEGGVNILLAGSDSAEGSAAGAYGDRSENLNDVTMLMHISEDHSTVEVISFPRDMYVPIPSCTDPATGAVSDALRSAKINTSLSYGGLACTVQTVEQLTGLDIPYAALIQFDGVIEMSNAVGGVDVCVATPIEDEYTGLNLTAGTHTLVGAEALAFLRTRHGVGDGSDLTRISSQQVYLSSLVRKVKDASTLSNPVALYGLGKAAVSNMQLSTSLENVNTLVSIGLAVKDVDLASVVFVQYPTYIDGDGVYPSEEASATLNAALLADQPIALTGTTGGGSESADGSTPAATDSAAPSDPATSDPAATADPATPAPGETAVALPSDVTGQTADQQTCTVGRTLDEQ</sequence>
<dbReference type="Gene3D" id="3.40.630.190">
    <property type="entry name" value="LCP protein"/>
    <property type="match status" value="1"/>
</dbReference>
<gene>
    <name evidence="5" type="ORF">C1I64_00580</name>
</gene>
<evidence type="ECO:0000259" key="4">
    <source>
        <dbReference type="Pfam" id="PF03816"/>
    </source>
</evidence>
<dbReference type="NCBIfam" id="TIGR00350">
    <property type="entry name" value="lytR_cpsA_psr"/>
    <property type="match status" value="1"/>
</dbReference>
<organism evidence="5 6">
    <name type="scientific">Rathayibacter festucae DSM 15932</name>
    <dbReference type="NCBI Taxonomy" id="1328866"/>
    <lineage>
        <taxon>Bacteria</taxon>
        <taxon>Bacillati</taxon>
        <taxon>Actinomycetota</taxon>
        <taxon>Actinomycetes</taxon>
        <taxon>Micrococcales</taxon>
        <taxon>Microbacteriaceae</taxon>
        <taxon>Rathayibacter</taxon>
    </lineage>
</organism>
<dbReference type="PANTHER" id="PTHR33392:SF6">
    <property type="entry name" value="POLYISOPRENYL-TEICHOIC ACID--PEPTIDOGLYCAN TEICHOIC ACID TRANSFERASE TAGU"/>
    <property type="match status" value="1"/>
</dbReference>
<feature type="compositionally biased region" description="Polar residues" evidence="2">
    <location>
        <begin position="404"/>
        <end position="416"/>
    </location>
</feature>
<feature type="transmembrane region" description="Helical" evidence="3">
    <location>
        <begin position="25"/>
        <end position="52"/>
    </location>
</feature>
<dbReference type="AlphaFoldDB" id="A0A3Q9UXC5"/>
<proteinExistence type="inferred from homology"/>
<dbReference type="PANTHER" id="PTHR33392">
    <property type="entry name" value="POLYISOPRENYL-TEICHOIC ACID--PEPTIDOGLYCAN TEICHOIC ACID TRANSFERASE TAGU"/>
    <property type="match status" value="1"/>
</dbReference>
<feature type="region of interest" description="Disordered" evidence="2">
    <location>
        <begin position="351"/>
        <end position="423"/>
    </location>
</feature>
<keyword evidence="3" id="KW-1133">Transmembrane helix</keyword>